<dbReference type="Gene3D" id="3.50.50.60">
    <property type="entry name" value="FAD/NAD(P)-binding domain"/>
    <property type="match status" value="1"/>
</dbReference>
<comment type="catalytic activity">
    <reaction evidence="5">
        <text>(S)-2-hydroxyglutarate + A = 2-oxoglutarate + AH2</text>
        <dbReference type="Rhea" id="RHEA:21252"/>
        <dbReference type="ChEBI" id="CHEBI:13193"/>
        <dbReference type="ChEBI" id="CHEBI:16782"/>
        <dbReference type="ChEBI" id="CHEBI:16810"/>
        <dbReference type="ChEBI" id="CHEBI:17499"/>
        <dbReference type="EC" id="1.1.99.2"/>
    </reaction>
</comment>
<feature type="domain" description="FAD dependent oxidoreductase" evidence="9">
    <location>
        <begin position="48"/>
        <end position="432"/>
    </location>
</feature>
<evidence type="ECO:0000256" key="8">
    <source>
        <dbReference type="ARBA" id="ARBA00041137"/>
    </source>
</evidence>
<evidence type="ECO:0000256" key="6">
    <source>
        <dbReference type="ARBA" id="ARBA00037941"/>
    </source>
</evidence>
<evidence type="ECO:0000256" key="3">
    <source>
        <dbReference type="ARBA" id="ARBA00022827"/>
    </source>
</evidence>
<dbReference type="InterPro" id="IPR006076">
    <property type="entry name" value="FAD-dep_OxRdtase"/>
</dbReference>
<dbReference type="SUPFAM" id="SSF51905">
    <property type="entry name" value="FAD/NAD(P)-binding domain"/>
    <property type="match status" value="1"/>
</dbReference>
<keyword evidence="2" id="KW-0285">Flavoprotein</keyword>
<dbReference type="PANTHER" id="PTHR43104:SF4">
    <property type="entry name" value="L-2-HYDROXYGLUTARATE DEHYDROGENASE, MITOCHONDRIAL"/>
    <property type="match status" value="1"/>
</dbReference>
<comment type="cofactor">
    <cofactor evidence="1">
        <name>FAD</name>
        <dbReference type="ChEBI" id="CHEBI:57692"/>
    </cofactor>
</comment>
<protein>
    <recommendedName>
        <fullName evidence="8">L-2-hydroxyglutarate dehydrogenase, mitochondrial</fullName>
        <ecNumber evidence="7">1.1.99.2</ecNumber>
    </recommendedName>
</protein>
<organism evidence="10 11">
    <name type="scientific">Ziziphus jujuba</name>
    <name type="common">Chinese jujube</name>
    <name type="synonym">Ziziphus sativa</name>
    <dbReference type="NCBI Taxonomy" id="326968"/>
    <lineage>
        <taxon>Eukaryota</taxon>
        <taxon>Viridiplantae</taxon>
        <taxon>Streptophyta</taxon>
        <taxon>Embryophyta</taxon>
        <taxon>Tracheophyta</taxon>
        <taxon>Spermatophyta</taxon>
        <taxon>Magnoliopsida</taxon>
        <taxon>eudicotyledons</taxon>
        <taxon>Gunneridae</taxon>
        <taxon>Pentapetalae</taxon>
        <taxon>rosids</taxon>
        <taxon>fabids</taxon>
        <taxon>Rosales</taxon>
        <taxon>Rhamnaceae</taxon>
        <taxon>Paliureae</taxon>
        <taxon>Ziziphus</taxon>
    </lineage>
</organism>
<dbReference type="Pfam" id="PF01266">
    <property type="entry name" value="DAO"/>
    <property type="match status" value="1"/>
</dbReference>
<evidence type="ECO:0000313" key="10">
    <source>
        <dbReference type="Proteomes" id="UP001652623"/>
    </source>
</evidence>
<keyword evidence="10" id="KW-1185">Reference proteome</keyword>
<accession>A0ABM3IRY4</accession>
<dbReference type="InterPro" id="IPR036188">
    <property type="entry name" value="FAD/NAD-bd_sf"/>
</dbReference>
<proteinExistence type="inferred from homology"/>
<evidence type="ECO:0000259" key="9">
    <source>
        <dbReference type="Pfam" id="PF01266"/>
    </source>
</evidence>
<evidence type="ECO:0000256" key="4">
    <source>
        <dbReference type="ARBA" id="ARBA00023002"/>
    </source>
</evidence>
<evidence type="ECO:0000256" key="2">
    <source>
        <dbReference type="ARBA" id="ARBA00022630"/>
    </source>
</evidence>
<gene>
    <name evidence="11" type="primary">LOC107423578</name>
</gene>
<dbReference type="Gene3D" id="3.30.9.10">
    <property type="entry name" value="D-Amino Acid Oxidase, subunit A, domain 2"/>
    <property type="match status" value="1"/>
</dbReference>
<keyword evidence="4" id="KW-0560">Oxidoreductase</keyword>
<reference evidence="11" key="1">
    <citation type="submission" date="2025-08" db="UniProtKB">
        <authorList>
            <consortium name="RefSeq"/>
        </authorList>
    </citation>
    <scope>IDENTIFICATION</scope>
    <source>
        <tissue evidence="11">Seedling</tissue>
    </source>
</reference>
<dbReference type="EC" id="1.1.99.2" evidence="7"/>
<keyword evidence="3" id="KW-0274">FAD</keyword>
<evidence type="ECO:0000256" key="7">
    <source>
        <dbReference type="ARBA" id="ARBA00038878"/>
    </source>
</evidence>
<comment type="similarity">
    <text evidence="6">Belongs to the L2HGDH family.</text>
</comment>
<dbReference type="PANTHER" id="PTHR43104">
    <property type="entry name" value="L-2-HYDROXYGLUTARATE DEHYDROGENASE, MITOCHONDRIAL"/>
    <property type="match status" value="1"/>
</dbReference>
<sequence length="434" mass="47422">MLLKQALKKLNKIQSSSWPKIYGKRRRCIATTTTTTTTPSAVPKERVDCVVIGAGVVGLAVARELSLRGRDVLVLESSPSFGNSTSSRNSEVIHAGIYYPPNSLKATLCVRGRELLYKYCFDHNIPHRQLGKLIVATRSSEIPKLNHLMDCGIQNGVAGLKMMDGSDAMRLEPELQCIRALLSPVSGILDSHSLMLSLVGEAEDNGATFSYNTTVMGGHIKENRMCLEVFETKCLENWDLGFPSQPDMVLVPNLVVNSAGLSAPVLARRFGGLHNSFIPPSYYARGCYFTLSSTGVPPFKHLIYPIPEEGGLGVHVTLDLDGQLKFGPDVEWINGVDDISSFLDRFDYSVCTSRAELFYPEIRKYYANLKDGSLQPGYTGIRPKLSGPGQSPVDFIIQGKDIHGIAGLVNLFGIESPGLTSSMAIAEYIAARFL</sequence>
<dbReference type="GeneID" id="107423578"/>
<evidence type="ECO:0000256" key="5">
    <source>
        <dbReference type="ARBA" id="ARBA00036066"/>
    </source>
</evidence>
<evidence type="ECO:0000256" key="1">
    <source>
        <dbReference type="ARBA" id="ARBA00001974"/>
    </source>
</evidence>
<dbReference type="RefSeq" id="XP_048334279.2">
    <property type="nucleotide sequence ID" value="XM_048478322.2"/>
</dbReference>
<evidence type="ECO:0000313" key="11">
    <source>
        <dbReference type="RefSeq" id="XP_048334279.2"/>
    </source>
</evidence>
<name>A0ABM3IRY4_ZIZJJ</name>
<dbReference type="Proteomes" id="UP001652623">
    <property type="component" value="Chromosome 3"/>
</dbReference>